<keyword evidence="3" id="KW-1003">Cell membrane</keyword>
<sequence>MVSAVLLGLGRALGETMALALIISPSLIFSLAIATDTRNSQTIAANLALNFPESNDPQRQALIGTGLMLFVISLAVNFLARGIITRTGRTSTRRLRRATRRAAGGDDA</sequence>
<dbReference type="InterPro" id="IPR051124">
    <property type="entry name" value="Phosphate_Transport_Permease"/>
</dbReference>
<evidence type="ECO:0000256" key="2">
    <source>
        <dbReference type="ARBA" id="ARBA00022448"/>
    </source>
</evidence>
<dbReference type="Proteomes" id="UP001157034">
    <property type="component" value="Unassembled WGS sequence"/>
</dbReference>
<gene>
    <name evidence="5" type="ORF">GCM10025881_26390</name>
</gene>
<proteinExistence type="predicted"/>
<name>A0ABQ6KA38_9MICO</name>
<protein>
    <recommendedName>
        <fullName evidence="7">ABC transmembrane type-1 domain-containing protein</fullName>
    </recommendedName>
</protein>
<comment type="subcellular location">
    <subcellularLocation>
        <location evidence="1">Cell membrane</location>
        <topology evidence="1">Multi-pass membrane protein</topology>
    </subcellularLocation>
</comment>
<evidence type="ECO:0000256" key="1">
    <source>
        <dbReference type="ARBA" id="ARBA00004651"/>
    </source>
</evidence>
<keyword evidence="4" id="KW-0472">Membrane</keyword>
<feature type="transmembrane region" description="Helical" evidence="4">
    <location>
        <begin position="61"/>
        <end position="84"/>
    </location>
</feature>
<evidence type="ECO:0000313" key="5">
    <source>
        <dbReference type="EMBL" id="GMA95815.1"/>
    </source>
</evidence>
<reference evidence="6" key="1">
    <citation type="journal article" date="2019" name="Int. J. Syst. Evol. Microbiol.">
        <title>The Global Catalogue of Microorganisms (GCM) 10K type strain sequencing project: providing services to taxonomists for standard genome sequencing and annotation.</title>
        <authorList>
            <consortium name="The Broad Institute Genomics Platform"/>
            <consortium name="The Broad Institute Genome Sequencing Center for Infectious Disease"/>
            <person name="Wu L."/>
            <person name="Ma J."/>
        </authorList>
    </citation>
    <scope>NUCLEOTIDE SEQUENCE [LARGE SCALE GENOMIC DNA]</scope>
    <source>
        <strain evidence="6">NBRC 108894</strain>
    </source>
</reference>
<keyword evidence="6" id="KW-1185">Reference proteome</keyword>
<keyword evidence="4" id="KW-1133">Transmembrane helix</keyword>
<dbReference type="PANTHER" id="PTHR30425">
    <property type="entry name" value="PHOSPHATE TRANSPORT SYSTEM PERMEASE PROTEIN PST"/>
    <property type="match status" value="1"/>
</dbReference>
<comment type="caution">
    <text evidence="5">The sequence shown here is derived from an EMBL/GenBank/DDBJ whole genome shotgun (WGS) entry which is preliminary data.</text>
</comment>
<accession>A0ABQ6KA38</accession>
<evidence type="ECO:0000313" key="6">
    <source>
        <dbReference type="Proteomes" id="UP001157034"/>
    </source>
</evidence>
<evidence type="ECO:0000256" key="3">
    <source>
        <dbReference type="ARBA" id="ARBA00022475"/>
    </source>
</evidence>
<keyword evidence="2" id="KW-0813">Transport</keyword>
<organism evidence="5 6">
    <name type="scientific">Pseudolysinimonas kribbensis</name>
    <dbReference type="NCBI Taxonomy" id="433641"/>
    <lineage>
        <taxon>Bacteria</taxon>
        <taxon>Bacillati</taxon>
        <taxon>Actinomycetota</taxon>
        <taxon>Actinomycetes</taxon>
        <taxon>Micrococcales</taxon>
        <taxon>Microbacteriaceae</taxon>
        <taxon>Pseudolysinimonas</taxon>
    </lineage>
</organism>
<evidence type="ECO:0000256" key="4">
    <source>
        <dbReference type="SAM" id="Phobius"/>
    </source>
</evidence>
<dbReference type="EMBL" id="BSVB01000001">
    <property type="protein sequence ID" value="GMA95815.1"/>
    <property type="molecule type" value="Genomic_DNA"/>
</dbReference>
<evidence type="ECO:0008006" key="7">
    <source>
        <dbReference type="Google" id="ProtNLM"/>
    </source>
</evidence>
<dbReference type="PANTHER" id="PTHR30425:SF1">
    <property type="entry name" value="PHOSPHATE TRANSPORT SYSTEM PERMEASE PROTEIN PSTC"/>
    <property type="match status" value="1"/>
</dbReference>
<keyword evidence="4" id="KW-0812">Transmembrane</keyword>